<reference evidence="3" key="1">
    <citation type="submission" date="2021-01" db="EMBL/GenBank/DDBJ databases">
        <title>Adiantum capillus-veneris genome.</title>
        <authorList>
            <person name="Fang Y."/>
            <person name="Liao Q."/>
        </authorList>
    </citation>
    <scope>NUCLEOTIDE SEQUENCE</scope>
    <source>
        <strain evidence="3">H3</strain>
        <tissue evidence="3">Leaf</tissue>
    </source>
</reference>
<evidence type="ECO:0000256" key="1">
    <source>
        <dbReference type="ARBA" id="ARBA00022679"/>
    </source>
</evidence>
<dbReference type="InterPro" id="IPR051504">
    <property type="entry name" value="Plant_metabolite_acyltrans"/>
</dbReference>
<dbReference type="Pfam" id="PF02458">
    <property type="entry name" value="Transferase"/>
    <property type="match status" value="1"/>
</dbReference>
<dbReference type="AlphaFoldDB" id="A0A9D4UT75"/>
<keyword evidence="2" id="KW-0012">Acyltransferase</keyword>
<comment type="caution">
    <text evidence="3">The sequence shown here is derived from an EMBL/GenBank/DDBJ whole genome shotgun (WGS) entry which is preliminary data.</text>
</comment>
<evidence type="ECO:0000313" key="4">
    <source>
        <dbReference type="Proteomes" id="UP000886520"/>
    </source>
</evidence>
<dbReference type="Gene3D" id="3.30.559.10">
    <property type="entry name" value="Chloramphenicol acetyltransferase-like domain"/>
    <property type="match status" value="3"/>
</dbReference>
<keyword evidence="1" id="KW-0808">Transferase</keyword>
<sequence>MSAPSSSPGASASGSVQILDISYVKPSHPTQGLHLYLPSADIIFKSFGYIRDVLFYSSPGDENPSFSIPALKHGLSTALVDFYPDIRGTSLLSNQVTHFRDGGGVAIGFAASHVVFDGHSLWYFLNSWGQCCRGQGVPTPPLLVRALLKHECWLNSSEVPKVDNPPMNIVLPTHGPAKAHFKQLWHASGKESLQRKICNLIRRCAYNLQEISGFSHGEEEFQAVLDEAMKGSTKFLFLIHGSKFPVYDVDVGMGRPAAVRPSTIYSDGIVYVYPSRERGGIDICVFFASLQILNAFLAIPAPCIDI</sequence>
<dbReference type="Proteomes" id="UP000886520">
    <property type="component" value="Chromosome 11"/>
</dbReference>
<organism evidence="3 4">
    <name type="scientific">Adiantum capillus-veneris</name>
    <name type="common">Maidenhair fern</name>
    <dbReference type="NCBI Taxonomy" id="13818"/>
    <lineage>
        <taxon>Eukaryota</taxon>
        <taxon>Viridiplantae</taxon>
        <taxon>Streptophyta</taxon>
        <taxon>Embryophyta</taxon>
        <taxon>Tracheophyta</taxon>
        <taxon>Polypodiopsida</taxon>
        <taxon>Polypodiidae</taxon>
        <taxon>Polypodiales</taxon>
        <taxon>Pteridineae</taxon>
        <taxon>Pteridaceae</taxon>
        <taxon>Vittarioideae</taxon>
        <taxon>Adiantum</taxon>
    </lineage>
</organism>
<protein>
    <submittedName>
        <fullName evidence="3">Uncharacterized protein</fullName>
    </submittedName>
</protein>
<dbReference type="PANTHER" id="PTHR31625">
    <property type="match status" value="1"/>
</dbReference>
<keyword evidence="4" id="KW-1185">Reference proteome</keyword>
<dbReference type="GO" id="GO:0016747">
    <property type="term" value="F:acyltransferase activity, transferring groups other than amino-acyl groups"/>
    <property type="evidence" value="ECO:0007669"/>
    <property type="project" value="UniProtKB-ARBA"/>
</dbReference>
<accession>A0A9D4UT75</accession>
<name>A0A9D4UT75_ADICA</name>
<evidence type="ECO:0000256" key="2">
    <source>
        <dbReference type="ARBA" id="ARBA00023315"/>
    </source>
</evidence>
<dbReference type="OrthoDB" id="1862401at2759"/>
<gene>
    <name evidence="3" type="ORF">GOP47_0011413</name>
</gene>
<dbReference type="EMBL" id="JABFUD020000011">
    <property type="protein sequence ID" value="KAI5073400.1"/>
    <property type="molecule type" value="Genomic_DNA"/>
</dbReference>
<evidence type="ECO:0000313" key="3">
    <source>
        <dbReference type="EMBL" id="KAI5073400.1"/>
    </source>
</evidence>
<dbReference type="InterPro" id="IPR023213">
    <property type="entry name" value="CAT-like_dom_sf"/>
</dbReference>
<proteinExistence type="predicted"/>